<dbReference type="InterPro" id="IPR036770">
    <property type="entry name" value="Ankyrin_rpt-contain_sf"/>
</dbReference>
<evidence type="ECO:0000256" key="3">
    <source>
        <dbReference type="ARBA" id="ARBA00023242"/>
    </source>
</evidence>
<dbReference type="GO" id="GO:0043596">
    <property type="term" value="C:nuclear replication fork"/>
    <property type="evidence" value="ECO:0007669"/>
    <property type="project" value="TreeGrafter"/>
</dbReference>
<keyword evidence="7" id="KW-1185">Reference proteome</keyword>
<dbReference type="Pfam" id="PF00023">
    <property type="entry name" value="Ank"/>
    <property type="match status" value="1"/>
</dbReference>
<keyword evidence="3" id="KW-0539">Nucleus</keyword>
<sequence length="133" mass="14425">MVDFCQSNSFISEATSYSAELSRLPNISASDSQAEEDQDSSGEDSALDNEAEALSSDSGTLFGSFSVFNFKLKAFLGKAELGEEFQHYTSGKRQGKALCLKTNMKGETPLHLAAITGNLEHVKKLIEVLLHCI</sequence>
<reference evidence="6" key="1">
    <citation type="submission" date="2018-11" db="EMBL/GenBank/DDBJ databases">
        <authorList>
            <consortium name="Pathogen Informatics"/>
        </authorList>
    </citation>
    <scope>NUCLEOTIDE SEQUENCE</scope>
</reference>
<evidence type="ECO:0000256" key="5">
    <source>
        <dbReference type="SAM" id="MobiDB-lite"/>
    </source>
</evidence>
<evidence type="ECO:0000256" key="4">
    <source>
        <dbReference type="PROSITE-ProRule" id="PRU00023"/>
    </source>
</evidence>
<protein>
    <submittedName>
        <fullName evidence="6">Uncharacterized protein</fullName>
    </submittedName>
</protein>
<dbReference type="EMBL" id="CAAALY010016546">
    <property type="protein sequence ID" value="VEL13017.1"/>
    <property type="molecule type" value="Genomic_DNA"/>
</dbReference>
<organism evidence="6 7">
    <name type="scientific">Protopolystoma xenopodis</name>
    <dbReference type="NCBI Taxonomy" id="117903"/>
    <lineage>
        <taxon>Eukaryota</taxon>
        <taxon>Metazoa</taxon>
        <taxon>Spiralia</taxon>
        <taxon>Lophotrochozoa</taxon>
        <taxon>Platyhelminthes</taxon>
        <taxon>Monogenea</taxon>
        <taxon>Polyopisthocotylea</taxon>
        <taxon>Polystomatidea</taxon>
        <taxon>Polystomatidae</taxon>
        <taxon>Protopolystoma</taxon>
    </lineage>
</organism>
<dbReference type="PROSITE" id="PS50088">
    <property type="entry name" value="ANK_REPEAT"/>
    <property type="match status" value="1"/>
</dbReference>
<dbReference type="GO" id="GO:0031297">
    <property type="term" value="P:replication fork processing"/>
    <property type="evidence" value="ECO:0007669"/>
    <property type="project" value="TreeGrafter"/>
</dbReference>
<keyword evidence="4" id="KW-0040">ANK repeat</keyword>
<accession>A0A3S5B4I3</accession>
<keyword evidence="2" id="KW-0677">Repeat</keyword>
<dbReference type="Proteomes" id="UP000784294">
    <property type="component" value="Unassembled WGS sequence"/>
</dbReference>
<proteinExistence type="predicted"/>
<evidence type="ECO:0000256" key="2">
    <source>
        <dbReference type="ARBA" id="ARBA00022737"/>
    </source>
</evidence>
<dbReference type="OrthoDB" id="5806726at2759"/>
<dbReference type="InterPro" id="IPR052311">
    <property type="entry name" value="MMS22L-TONSL_complex_comp"/>
</dbReference>
<dbReference type="SUPFAM" id="SSF48403">
    <property type="entry name" value="Ankyrin repeat"/>
    <property type="match status" value="1"/>
</dbReference>
<feature type="compositionally biased region" description="Acidic residues" evidence="5">
    <location>
        <begin position="33"/>
        <end position="51"/>
    </location>
</feature>
<dbReference type="GO" id="GO:0000724">
    <property type="term" value="P:double-strand break repair via homologous recombination"/>
    <property type="evidence" value="ECO:0007669"/>
    <property type="project" value="TreeGrafter"/>
</dbReference>
<dbReference type="AlphaFoldDB" id="A0A3S5B4I3"/>
<comment type="caution">
    <text evidence="6">The sequence shown here is derived from an EMBL/GenBank/DDBJ whole genome shotgun (WGS) entry which is preliminary data.</text>
</comment>
<dbReference type="InterPro" id="IPR002110">
    <property type="entry name" value="Ankyrin_rpt"/>
</dbReference>
<dbReference type="PANTHER" id="PTHR46358:SF1">
    <property type="entry name" value="TONSOKU-LIKE PROTEIN"/>
    <property type="match status" value="1"/>
</dbReference>
<dbReference type="PANTHER" id="PTHR46358">
    <property type="entry name" value="TONSOKU-LIKE PROTEIN"/>
    <property type="match status" value="1"/>
</dbReference>
<gene>
    <name evidence="6" type="ORF">PXEA_LOCUS6457</name>
</gene>
<evidence type="ECO:0000256" key="1">
    <source>
        <dbReference type="ARBA" id="ARBA00004123"/>
    </source>
</evidence>
<feature type="repeat" description="ANK" evidence="4">
    <location>
        <begin position="105"/>
        <end position="127"/>
    </location>
</feature>
<evidence type="ECO:0000313" key="7">
    <source>
        <dbReference type="Proteomes" id="UP000784294"/>
    </source>
</evidence>
<dbReference type="PROSITE" id="PS50297">
    <property type="entry name" value="ANK_REP_REGION"/>
    <property type="match status" value="1"/>
</dbReference>
<feature type="region of interest" description="Disordered" evidence="5">
    <location>
        <begin position="26"/>
        <end position="60"/>
    </location>
</feature>
<evidence type="ECO:0000313" key="6">
    <source>
        <dbReference type="EMBL" id="VEL13017.1"/>
    </source>
</evidence>
<name>A0A3S5B4I3_9PLAT</name>
<comment type="subcellular location">
    <subcellularLocation>
        <location evidence="1">Nucleus</location>
    </subcellularLocation>
</comment>
<dbReference type="Gene3D" id="1.25.40.20">
    <property type="entry name" value="Ankyrin repeat-containing domain"/>
    <property type="match status" value="1"/>
</dbReference>